<organism evidence="6 7">
    <name type="scientific">Luteibacter pinisoli</name>
    <dbReference type="NCBI Taxonomy" id="2589080"/>
    <lineage>
        <taxon>Bacteria</taxon>
        <taxon>Pseudomonadati</taxon>
        <taxon>Pseudomonadota</taxon>
        <taxon>Gammaproteobacteria</taxon>
        <taxon>Lysobacterales</taxon>
        <taxon>Rhodanobacteraceae</taxon>
        <taxon>Luteibacter</taxon>
    </lineage>
</organism>
<dbReference type="Proteomes" id="UP000316093">
    <property type="component" value="Chromosome"/>
</dbReference>
<dbReference type="Gene3D" id="1.10.10.10">
    <property type="entry name" value="Winged helix-like DNA-binding domain superfamily/Winged helix DNA-binding domain"/>
    <property type="match status" value="1"/>
</dbReference>
<name>A0A4Y5Z5A0_9GAMM</name>
<dbReference type="GO" id="GO:0003700">
    <property type="term" value="F:DNA-binding transcription factor activity"/>
    <property type="evidence" value="ECO:0007669"/>
    <property type="project" value="InterPro"/>
</dbReference>
<feature type="domain" description="HTH lysR-type" evidence="5">
    <location>
        <begin position="15"/>
        <end position="72"/>
    </location>
</feature>
<evidence type="ECO:0000259" key="5">
    <source>
        <dbReference type="PROSITE" id="PS50931"/>
    </source>
</evidence>
<dbReference type="FunFam" id="1.10.10.10:FF:000001">
    <property type="entry name" value="LysR family transcriptional regulator"/>
    <property type="match status" value="1"/>
</dbReference>
<dbReference type="InterPro" id="IPR050176">
    <property type="entry name" value="LTTR"/>
</dbReference>
<evidence type="ECO:0000256" key="1">
    <source>
        <dbReference type="ARBA" id="ARBA00009437"/>
    </source>
</evidence>
<proteinExistence type="inferred from homology"/>
<reference evidence="6 7" key="1">
    <citation type="submission" date="2019-06" db="EMBL/GenBank/DDBJ databases">
        <title>A complete genome sequence for Luteibacter pinisoli MAH-14.</title>
        <authorList>
            <person name="Baltrus D.A."/>
        </authorList>
    </citation>
    <scope>NUCLEOTIDE SEQUENCE [LARGE SCALE GENOMIC DNA]</scope>
    <source>
        <strain evidence="6 7">MAH-14</strain>
    </source>
</reference>
<dbReference type="InterPro" id="IPR005119">
    <property type="entry name" value="LysR_subst-bd"/>
</dbReference>
<dbReference type="InterPro" id="IPR036388">
    <property type="entry name" value="WH-like_DNA-bd_sf"/>
</dbReference>
<evidence type="ECO:0000256" key="4">
    <source>
        <dbReference type="ARBA" id="ARBA00023163"/>
    </source>
</evidence>
<dbReference type="Gene3D" id="3.40.190.10">
    <property type="entry name" value="Periplasmic binding protein-like II"/>
    <property type="match status" value="2"/>
</dbReference>
<dbReference type="PROSITE" id="PS50931">
    <property type="entry name" value="HTH_LYSR"/>
    <property type="match status" value="1"/>
</dbReference>
<dbReference type="SUPFAM" id="SSF46785">
    <property type="entry name" value="Winged helix' DNA-binding domain"/>
    <property type="match status" value="1"/>
</dbReference>
<dbReference type="GO" id="GO:0003677">
    <property type="term" value="F:DNA binding"/>
    <property type="evidence" value="ECO:0007669"/>
    <property type="project" value="UniProtKB-KW"/>
</dbReference>
<evidence type="ECO:0000313" key="6">
    <source>
        <dbReference type="EMBL" id="QDE40116.1"/>
    </source>
</evidence>
<dbReference type="PANTHER" id="PTHR30579">
    <property type="entry name" value="TRANSCRIPTIONAL REGULATOR"/>
    <property type="match status" value="1"/>
</dbReference>
<dbReference type="PANTHER" id="PTHR30579:SF7">
    <property type="entry name" value="HTH-TYPE TRANSCRIPTIONAL REGULATOR LRHA-RELATED"/>
    <property type="match status" value="1"/>
</dbReference>
<protein>
    <submittedName>
        <fullName evidence="6">LysR family transcriptional regulator</fullName>
    </submittedName>
</protein>
<dbReference type="Pfam" id="PF00126">
    <property type="entry name" value="HTH_1"/>
    <property type="match status" value="1"/>
</dbReference>
<dbReference type="InterPro" id="IPR036390">
    <property type="entry name" value="WH_DNA-bd_sf"/>
</dbReference>
<evidence type="ECO:0000256" key="3">
    <source>
        <dbReference type="ARBA" id="ARBA00023125"/>
    </source>
</evidence>
<keyword evidence="3" id="KW-0238">DNA-binding</keyword>
<accession>A0A4Y5Z5A0</accession>
<sequence length="294" mass="30924">MVSKPTREPRLSMILDLATLRTLVTAVDLGGFGRAAEKLHLSPSAVSLQLRALEDRLGTAIFQRVGRKQELTQAGERLLGYARHMLELNADAVGAVRGERLEGRVHLGVPHDFAEAWLPSTLAAFAAAHPETSLELSVDQSAPLVEGVREGTIDLALAFDSDGGLGGSLLGTFPVYWFAAEGVAGPGGAPLPLLTLEAPCVFRRRMIAALDAAHIPWRIAVTARSVSALWAAARAGLGWVARPAIHVPAALRRIDTGEGLPGLGDASLFLVRAERANPAADALAGLLRNGVALS</sequence>
<keyword evidence="2" id="KW-0805">Transcription regulation</keyword>
<comment type="similarity">
    <text evidence="1">Belongs to the LysR transcriptional regulatory family.</text>
</comment>
<dbReference type="KEGG" id="lpy:FIV34_13260"/>
<evidence type="ECO:0000313" key="7">
    <source>
        <dbReference type="Proteomes" id="UP000316093"/>
    </source>
</evidence>
<gene>
    <name evidence="6" type="ORF">FIV34_13260</name>
</gene>
<dbReference type="OrthoDB" id="5723059at2"/>
<keyword evidence="4" id="KW-0804">Transcription</keyword>
<dbReference type="EMBL" id="CP041046">
    <property type="protein sequence ID" value="QDE40116.1"/>
    <property type="molecule type" value="Genomic_DNA"/>
</dbReference>
<dbReference type="AlphaFoldDB" id="A0A4Y5Z5A0"/>
<dbReference type="PRINTS" id="PR00039">
    <property type="entry name" value="HTHLYSR"/>
</dbReference>
<keyword evidence="7" id="KW-1185">Reference proteome</keyword>
<dbReference type="Pfam" id="PF03466">
    <property type="entry name" value="LysR_substrate"/>
    <property type="match status" value="1"/>
</dbReference>
<dbReference type="SUPFAM" id="SSF53850">
    <property type="entry name" value="Periplasmic binding protein-like II"/>
    <property type="match status" value="1"/>
</dbReference>
<dbReference type="InterPro" id="IPR000847">
    <property type="entry name" value="LysR_HTH_N"/>
</dbReference>
<evidence type="ECO:0000256" key="2">
    <source>
        <dbReference type="ARBA" id="ARBA00023015"/>
    </source>
</evidence>